<evidence type="ECO:0000256" key="3">
    <source>
        <dbReference type="ARBA" id="ARBA00016612"/>
    </source>
</evidence>
<name>A0A5B7KZC8_9CRUS</name>
<evidence type="ECO:0000256" key="5">
    <source>
        <dbReference type="ARBA" id="ARBA00022967"/>
    </source>
</evidence>
<dbReference type="GO" id="GO:0016020">
    <property type="term" value="C:membrane"/>
    <property type="evidence" value="ECO:0007669"/>
    <property type="project" value="UniProtKB-SubCell"/>
</dbReference>
<evidence type="ECO:0000256" key="8">
    <source>
        <dbReference type="ARBA" id="ARBA00023136"/>
    </source>
</evidence>
<gene>
    <name evidence="12" type="primary">ND4L</name>
</gene>
<dbReference type="RefSeq" id="YP_009695255.1">
    <property type="nucleotide sequence ID" value="NC_044783.1"/>
</dbReference>
<dbReference type="GeneID" id="41826723"/>
<evidence type="ECO:0000256" key="2">
    <source>
        <dbReference type="ARBA" id="ARBA00010519"/>
    </source>
</evidence>
<dbReference type="InterPro" id="IPR039428">
    <property type="entry name" value="NUOK/Mnh_C1-like"/>
</dbReference>
<dbReference type="GO" id="GO:0008137">
    <property type="term" value="F:NADH dehydrogenase (ubiquinone) activity"/>
    <property type="evidence" value="ECO:0007669"/>
    <property type="project" value="UniProtKB-EC"/>
</dbReference>
<evidence type="ECO:0000256" key="11">
    <source>
        <dbReference type="SAM" id="Phobius"/>
    </source>
</evidence>
<feature type="transmembrane region" description="Helical" evidence="11">
    <location>
        <begin position="6"/>
        <end position="22"/>
    </location>
</feature>
<keyword evidence="6 11" id="KW-1133">Transmembrane helix</keyword>
<dbReference type="Pfam" id="PF00420">
    <property type="entry name" value="Oxidored_q2"/>
    <property type="match status" value="1"/>
</dbReference>
<keyword evidence="12" id="KW-0496">Mitochondrion</keyword>
<keyword evidence="5" id="KW-1278">Translocase</keyword>
<accession>A0A5B7KZC8</accession>
<evidence type="ECO:0000256" key="10">
    <source>
        <dbReference type="ARBA" id="ARBA00049551"/>
    </source>
</evidence>
<keyword evidence="7" id="KW-0520">NAD</keyword>
<comment type="subcellular location">
    <subcellularLocation>
        <location evidence="1">Membrane</location>
        <topology evidence="1">Multi-pass membrane protein</topology>
    </subcellularLocation>
</comment>
<reference evidence="12" key="1">
    <citation type="submission" date="2018-11" db="EMBL/GenBank/DDBJ databases">
        <authorList>
            <person name="Li J."/>
            <person name="Song Z."/>
            <person name="Yan G."/>
            <person name="He L."/>
        </authorList>
    </citation>
    <scope>NUCLEOTIDE SEQUENCE</scope>
</reference>
<proteinExistence type="inferred from homology"/>
<evidence type="ECO:0000256" key="1">
    <source>
        <dbReference type="ARBA" id="ARBA00004141"/>
    </source>
</evidence>
<sequence length="97" mass="10879">MMSQSWLVSVLILMSGIISFVLNQGHLLNSLLSLEMIAVGVYMTLSWIFIGLGYEVYYSLYFLIMVVCEGAMGLSLLVIMSFSHGSDYMDSFGMLVW</sequence>
<keyword evidence="8 11" id="KW-0472">Membrane</keyword>
<evidence type="ECO:0000256" key="4">
    <source>
        <dbReference type="ARBA" id="ARBA00022692"/>
    </source>
</evidence>
<evidence type="ECO:0000256" key="6">
    <source>
        <dbReference type="ARBA" id="ARBA00022989"/>
    </source>
</evidence>
<geneLocation type="mitochondrion" evidence="12"/>
<reference evidence="12" key="2">
    <citation type="journal article" date="2019" name="Int. J. Biol. Macromol.">
        <title>The complete mitochondrial genome of the largest amphipod, Alicella gigantea: Insight into its phylogenetic relationships and deep sea adaptive characters.</title>
        <authorList>
            <person name="Li J.-y."/>
            <person name="Song Z.-l."/>
            <person name="Yan G.-y."/>
            <person name="He L.-s."/>
        </authorList>
    </citation>
    <scope>NUCLEOTIDE SEQUENCE</scope>
</reference>
<protein>
    <recommendedName>
        <fullName evidence="3">NADH-ubiquinone oxidoreductase chain 4L</fullName>
    </recommendedName>
    <alternativeName>
        <fullName evidence="9">NADH dehydrogenase subunit 4L</fullName>
    </alternativeName>
</protein>
<dbReference type="EMBL" id="MK215211">
    <property type="protein sequence ID" value="QAT19469.1"/>
    <property type="molecule type" value="Genomic_DNA"/>
</dbReference>
<dbReference type="Gene3D" id="1.10.287.3510">
    <property type="match status" value="1"/>
</dbReference>
<organism evidence="12">
    <name type="scientific">Alicella gigantea</name>
    <dbReference type="NCBI Taxonomy" id="1315966"/>
    <lineage>
        <taxon>Eukaryota</taxon>
        <taxon>Metazoa</taxon>
        <taxon>Ecdysozoa</taxon>
        <taxon>Arthropoda</taxon>
        <taxon>Crustacea</taxon>
        <taxon>Multicrustacea</taxon>
        <taxon>Malacostraca</taxon>
        <taxon>Eumalacostraca</taxon>
        <taxon>Peracarida</taxon>
        <taxon>Amphipoda</taxon>
        <taxon>Amphilochidea</taxon>
        <taxon>Lysianassida</taxon>
        <taxon>Lysianassidira</taxon>
        <taxon>Alicelloidea</taxon>
        <taxon>Alicellidae</taxon>
        <taxon>Alicella</taxon>
    </lineage>
</organism>
<dbReference type="AlphaFoldDB" id="A0A5B7KZC8"/>
<comment type="similarity">
    <text evidence="2">Belongs to the complex I subunit 4L family.</text>
</comment>
<comment type="catalytic activity">
    <reaction evidence="10">
        <text>a ubiquinone + NADH + 5 H(+)(in) = a ubiquinol + NAD(+) + 4 H(+)(out)</text>
        <dbReference type="Rhea" id="RHEA:29091"/>
        <dbReference type="Rhea" id="RHEA-COMP:9565"/>
        <dbReference type="Rhea" id="RHEA-COMP:9566"/>
        <dbReference type="ChEBI" id="CHEBI:15378"/>
        <dbReference type="ChEBI" id="CHEBI:16389"/>
        <dbReference type="ChEBI" id="CHEBI:17976"/>
        <dbReference type="ChEBI" id="CHEBI:57540"/>
        <dbReference type="ChEBI" id="CHEBI:57945"/>
        <dbReference type="EC" id="7.1.1.2"/>
    </reaction>
</comment>
<evidence type="ECO:0000313" key="12">
    <source>
        <dbReference type="EMBL" id="QAT19469.1"/>
    </source>
</evidence>
<feature type="transmembrane region" description="Helical" evidence="11">
    <location>
        <begin position="60"/>
        <end position="82"/>
    </location>
</feature>
<evidence type="ECO:0000256" key="7">
    <source>
        <dbReference type="ARBA" id="ARBA00023027"/>
    </source>
</evidence>
<feature type="transmembrane region" description="Helical" evidence="11">
    <location>
        <begin position="34"/>
        <end position="54"/>
    </location>
</feature>
<keyword evidence="4 11" id="KW-0812">Transmembrane</keyword>
<evidence type="ECO:0000256" key="9">
    <source>
        <dbReference type="ARBA" id="ARBA00031586"/>
    </source>
</evidence>
<dbReference type="CTD" id="4539"/>